<feature type="chain" id="PRO_5016411987" description="YbjN domain-containing protein" evidence="1">
    <location>
        <begin position="22"/>
        <end position="169"/>
    </location>
</feature>
<evidence type="ECO:0000313" key="3">
    <source>
        <dbReference type="Proteomes" id="UP000249524"/>
    </source>
</evidence>
<dbReference type="Proteomes" id="UP000249524">
    <property type="component" value="Unassembled WGS sequence"/>
</dbReference>
<dbReference type="EMBL" id="QFYS01000006">
    <property type="protein sequence ID" value="RAK64287.1"/>
    <property type="molecule type" value="Genomic_DNA"/>
</dbReference>
<evidence type="ECO:0000313" key="2">
    <source>
        <dbReference type="EMBL" id="RAK64287.1"/>
    </source>
</evidence>
<accession>A0A328BB68</accession>
<protein>
    <recommendedName>
        <fullName evidence="4">YbjN domain-containing protein</fullName>
    </recommendedName>
</protein>
<organism evidence="2 3">
    <name type="scientific">Phenylobacterium kunshanense</name>
    <dbReference type="NCBI Taxonomy" id="1445034"/>
    <lineage>
        <taxon>Bacteria</taxon>
        <taxon>Pseudomonadati</taxon>
        <taxon>Pseudomonadota</taxon>
        <taxon>Alphaproteobacteria</taxon>
        <taxon>Caulobacterales</taxon>
        <taxon>Caulobacteraceae</taxon>
        <taxon>Phenylobacterium</taxon>
    </lineage>
</organism>
<dbReference type="AlphaFoldDB" id="A0A328BB68"/>
<evidence type="ECO:0000256" key="1">
    <source>
        <dbReference type="SAM" id="SignalP"/>
    </source>
</evidence>
<sequence length="169" mass="17757">MRRLILIPAALACLAAAPAPKTPPAKAPVFDVQNPQTLTGLIAELGAKTTMGRREEDSVFVTATSAAANFSLQFAGCDANGRACRAALFDSVIDGGAPTLGQVNGFNQTSVFCRIYQDKAGKPHAIYAAMLVKSDTRDSAMTHLAAWQGCLGEAREFVRDPVAYLANAA</sequence>
<feature type="signal peptide" evidence="1">
    <location>
        <begin position="1"/>
        <end position="21"/>
    </location>
</feature>
<dbReference type="OrthoDB" id="7210618at2"/>
<keyword evidence="1" id="KW-0732">Signal</keyword>
<name>A0A328BB68_9CAUL</name>
<dbReference type="RefSeq" id="WP_111276674.1">
    <property type="nucleotide sequence ID" value="NZ_QFYS01000006.1"/>
</dbReference>
<proteinExistence type="predicted"/>
<gene>
    <name evidence="2" type="ORF">DJ019_14005</name>
</gene>
<keyword evidence="3" id="KW-1185">Reference proteome</keyword>
<reference evidence="2 3" key="1">
    <citation type="submission" date="2018-05" db="EMBL/GenBank/DDBJ databases">
        <authorList>
            <person name="Lanie J.A."/>
            <person name="Ng W.-L."/>
            <person name="Kazmierczak K.M."/>
            <person name="Andrzejewski T.M."/>
            <person name="Davidsen T.M."/>
            <person name="Wayne K.J."/>
            <person name="Tettelin H."/>
            <person name="Glass J.I."/>
            <person name="Rusch D."/>
            <person name="Podicherti R."/>
            <person name="Tsui H.-C.T."/>
            <person name="Winkler M.E."/>
        </authorList>
    </citation>
    <scope>NUCLEOTIDE SEQUENCE [LARGE SCALE GENOMIC DNA]</scope>
    <source>
        <strain evidence="2 3">BUT-10</strain>
    </source>
</reference>
<evidence type="ECO:0008006" key="4">
    <source>
        <dbReference type="Google" id="ProtNLM"/>
    </source>
</evidence>
<comment type="caution">
    <text evidence="2">The sequence shown here is derived from an EMBL/GenBank/DDBJ whole genome shotgun (WGS) entry which is preliminary data.</text>
</comment>